<dbReference type="AlphaFoldDB" id="A0A225M8M2"/>
<dbReference type="Gene3D" id="1.20.200.10">
    <property type="entry name" value="Fumarase/aspartase (Central domain)"/>
    <property type="match status" value="1"/>
</dbReference>
<evidence type="ECO:0000313" key="3">
    <source>
        <dbReference type="Proteomes" id="UP000214603"/>
    </source>
</evidence>
<dbReference type="InterPro" id="IPR001106">
    <property type="entry name" value="Aromatic_Lyase"/>
</dbReference>
<dbReference type="OrthoDB" id="9806955at2"/>
<accession>A0A225M8M2</accession>
<proteinExistence type="predicted"/>
<dbReference type="Gene3D" id="1.10.275.10">
    <property type="entry name" value="Fumarase/aspartase (N-terminal domain)"/>
    <property type="match status" value="1"/>
</dbReference>
<dbReference type="InterPro" id="IPR024083">
    <property type="entry name" value="Fumarase/histidase_N"/>
</dbReference>
<comment type="caution">
    <text evidence="2">The sequence shown here is derived from an EMBL/GenBank/DDBJ whole genome shotgun (WGS) entry which is preliminary data.</text>
</comment>
<dbReference type="InterPro" id="IPR008948">
    <property type="entry name" value="L-Aspartase-like"/>
</dbReference>
<evidence type="ECO:0000313" key="2">
    <source>
        <dbReference type="EMBL" id="OWT57677.1"/>
    </source>
</evidence>
<name>A0A225M8M2_9BURK</name>
<dbReference type="EMBL" id="NJIH01000009">
    <property type="protein sequence ID" value="OWT57677.1"/>
    <property type="molecule type" value="Genomic_DNA"/>
</dbReference>
<dbReference type="SUPFAM" id="SSF48557">
    <property type="entry name" value="L-aspartase-like"/>
    <property type="match status" value="1"/>
</dbReference>
<dbReference type="Pfam" id="PF00221">
    <property type="entry name" value="Lyase_aromatic"/>
    <property type="match status" value="1"/>
</dbReference>
<sequence length="565" mass="59918">MASGNASESTARASTRSGGVGEAVGVSPQTGQRSETADTLTLDGSGLTVPEIIAVARGNIPVTLDPAAMKRVQQSFDLLLAAAQQGIPVYGLNRGVGENKDKTIFSGAITPEARQLSEKFNANNLRATSAGAGPEAPQDLVRALMVIRLNTILVGDSGARPEVAERYRDFLNLRIYPVMPTRASVGEADITLLAHIGLAMMGEGNVIYNGRRMPASAALKDAGLKPLVPFAKDSLVIMSSNAYAAALAAFAVHDAEHLLAVSRKVVALSLEGLNGNIAPYLPAVNQIRPYAATGRAAAGMLAELKGSYLWQPSEQRALQDPLSFRTASYVLGTAEKEVGRLKKLLEIQINSSDDNPASIPGIAPLPGAPDQVRFYYVTSGPVRGAVIPTANFEPLPWVMPLASLGIALGRVSAASVARTVRLGTPEFTHLSRFLSPDDTTLAYSAVQKVSDELDLENQELSQPVLRNPIPIAGDIEDMGTGSAFAAERVLRLVDNLYYVTGLELMHAAQAVSLRLRASPGLALGKGTGALLQGFRQRVPFLDRDRPLTPDIQASYQFLRQLDGGL</sequence>
<dbReference type="CDD" id="cd00332">
    <property type="entry name" value="PAL-HAL"/>
    <property type="match status" value="1"/>
</dbReference>
<keyword evidence="3" id="KW-1185">Reference proteome</keyword>
<reference evidence="3" key="1">
    <citation type="submission" date="2017-06" db="EMBL/GenBank/DDBJ databases">
        <title>Herbaspirillum phytohormonus sp. nov., isolated from the root nodule of Robinia pseudoacacia in lead-zinc mine.</title>
        <authorList>
            <person name="Fan M."/>
            <person name="Lin Y."/>
        </authorList>
    </citation>
    <scope>NUCLEOTIDE SEQUENCE [LARGE SCALE GENOMIC DNA]</scope>
    <source>
        <strain evidence="3">SC-089</strain>
    </source>
</reference>
<dbReference type="PANTHER" id="PTHR10362">
    <property type="entry name" value="HISTIDINE AMMONIA-LYASE"/>
    <property type="match status" value="1"/>
</dbReference>
<evidence type="ECO:0008006" key="4">
    <source>
        <dbReference type="Google" id="ProtNLM"/>
    </source>
</evidence>
<feature type="compositionally biased region" description="Polar residues" evidence="1">
    <location>
        <begin position="27"/>
        <end position="39"/>
    </location>
</feature>
<gene>
    <name evidence="2" type="ORF">CEY11_16750</name>
</gene>
<dbReference type="GO" id="GO:0016841">
    <property type="term" value="F:ammonia-lyase activity"/>
    <property type="evidence" value="ECO:0007669"/>
    <property type="project" value="UniProtKB-ARBA"/>
</dbReference>
<organism evidence="2 3">
    <name type="scientific">Candidimonas nitroreducens</name>
    <dbReference type="NCBI Taxonomy" id="683354"/>
    <lineage>
        <taxon>Bacteria</taxon>
        <taxon>Pseudomonadati</taxon>
        <taxon>Pseudomonadota</taxon>
        <taxon>Betaproteobacteria</taxon>
        <taxon>Burkholderiales</taxon>
        <taxon>Alcaligenaceae</taxon>
        <taxon>Candidimonas</taxon>
    </lineage>
</organism>
<protein>
    <recommendedName>
        <fullName evidence="4">Sugar transporter</fullName>
    </recommendedName>
</protein>
<feature type="region of interest" description="Disordered" evidence="1">
    <location>
        <begin position="1"/>
        <end position="42"/>
    </location>
</feature>
<feature type="compositionally biased region" description="Low complexity" evidence="1">
    <location>
        <begin position="1"/>
        <end position="17"/>
    </location>
</feature>
<evidence type="ECO:0000256" key="1">
    <source>
        <dbReference type="SAM" id="MobiDB-lite"/>
    </source>
</evidence>
<dbReference type="Proteomes" id="UP000214603">
    <property type="component" value="Unassembled WGS sequence"/>
</dbReference>